<name>A0A8J4D0S4_9CHLO</name>
<keyword evidence="3" id="KW-1185">Reference proteome</keyword>
<gene>
    <name evidence="2" type="ORF">Vretifemale_20384</name>
</gene>
<proteinExistence type="predicted"/>
<sequence>MPSMARLGAMATTRRVLERGLRIKVGLDAGMAAHSLNEASGRLTYRGKVMNRASRVAGKAAAGQVVCTDACWRGCLEGATAAAAANDNCVDECGGSGAPDSSDSSDDSSSGSECDLMGGLVGISLGKVALKGVSAPVELIQCMRGK</sequence>
<feature type="compositionally biased region" description="Low complexity" evidence="1">
    <location>
        <begin position="98"/>
        <end position="112"/>
    </location>
</feature>
<dbReference type="InterPro" id="IPR029787">
    <property type="entry name" value="Nucleotide_cyclase"/>
</dbReference>
<accession>A0A8J4D0S4</accession>
<dbReference type="Proteomes" id="UP000747110">
    <property type="component" value="Unassembled WGS sequence"/>
</dbReference>
<comment type="caution">
    <text evidence="2">The sequence shown here is derived from an EMBL/GenBank/DDBJ whole genome shotgun (WGS) entry which is preliminary data.</text>
</comment>
<dbReference type="EMBL" id="BNCP01000084">
    <property type="protein sequence ID" value="GIL92903.1"/>
    <property type="molecule type" value="Genomic_DNA"/>
</dbReference>
<dbReference type="Gene3D" id="3.30.70.1230">
    <property type="entry name" value="Nucleotide cyclase"/>
    <property type="match status" value="1"/>
</dbReference>
<evidence type="ECO:0000256" key="1">
    <source>
        <dbReference type="SAM" id="MobiDB-lite"/>
    </source>
</evidence>
<evidence type="ECO:0000313" key="2">
    <source>
        <dbReference type="EMBL" id="GIL92903.1"/>
    </source>
</evidence>
<feature type="region of interest" description="Disordered" evidence="1">
    <location>
        <begin position="94"/>
        <end position="113"/>
    </location>
</feature>
<evidence type="ECO:0000313" key="3">
    <source>
        <dbReference type="Proteomes" id="UP000747110"/>
    </source>
</evidence>
<dbReference type="SUPFAM" id="SSF55073">
    <property type="entry name" value="Nucleotide cyclase"/>
    <property type="match status" value="1"/>
</dbReference>
<dbReference type="AlphaFoldDB" id="A0A8J4D0S4"/>
<evidence type="ECO:0008006" key="4">
    <source>
        <dbReference type="Google" id="ProtNLM"/>
    </source>
</evidence>
<protein>
    <recommendedName>
        <fullName evidence="4">Guanylate cyclase domain-containing protein</fullName>
    </recommendedName>
</protein>
<dbReference type="OrthoDB" id="568473at2759"/>
<organism evidence="2 3">
    <name type="scientific">Volvox reticuliferus</name>
    <dbReference type="NCBI Taxonomy" id="1737510"/>
    <lineage>
        <taxon>Eukaryota</taxon>
        <taxon>Viridiplantae</taxon>
        <taxon>Chlorophyta</taxon>
        <taxon>core chlorophytes</taxon>
        <taxon>Chlorophyceae</taxon>
        <taxon>CS clade</taxon>
        <taxon>Chlamydomonadales</taxon>
        <taxon>Volvocaceae</taxon>
        <taxon>Volvox</taxon>
    </lineage>
</organism>
<reference evidence="2" key="1">
    <citation type="journal article" date="2021" name="Proc. Natl. Acad. Sci. U.S.A.">
        <title>Three genomes in the algal genus Volvox reveal the fate of a haploid sex-determining region after a transition to homothallism.</title>
        <authorList>
            <person name="Yamamoto K."/>
            <person name="Hamaji T."/>
            <person name="Kawai-Toyooka H."/>
            <person name="Matsuzaki R."/>
            <person name="Takahashi F."/>
            <person name="Nishimura Y."/>
            <person name="Kawachi M."/>
            <person name="Noguchi H."/>
            <person name="Minakuchi Y."/>
            <person name="Umen J.G."/>
            <person name="Toyoda A."/>
            <person name="Nozaki H."/>
        </authorList>
    </citation>
    <scope>NUCLEOTIDE SEQUENCE</scope>
    <source>
        <strain evidence="2">NIES-3786</strain>
    </source>
</reference>